<dbReference type="STRING" id="1121927.GOHSU_21_00130"/>
<name>L7L9W6_9ACTN</name>
<evidence type="ECO:0000313" key="3">
    <source>
        <dbReference type="Proteomes" id="UP000053405"/>
    </source>
</evidence>
<accession>L7L9W6</accession>
<comment type="caution">
    <text evidence="2">The sequence shown here is derived from an EMBL/GenBank/DDBJ whole genome shotgun (WGS) entry which is preliminary data.</text>
</comment>
<dbReference type="InterPro" id="IPR029066">
    <property type="entry name" value="PLP-binding_barrel"/>
</dbReference>
<protein>
    <recommendedName>
        <fullName evidence="1">Alanine racemase N-terminal domain-containing protein</fullName>
    </recommendedName>
</protein>
<evidence type="ECO:0000259" key="1">
    <source>
        <dbReference type="Pfam" id="PF01168"/>
    </source>
</evidence>
<dbReference type="EMBL" id="BANT01000021">
    <property type="protein sequence ID" value="GAC57521.1"/>
    <property type="molecule type" value="Genomic_DNA"/>
</dbReference>
<feature type="domain" description="Alanine racemase N-terminal" evidence="1">
    <location>
        <begin position="46"/>
        <end position="222"/>
    </location>
</feature>
<organism evidence="2 3">
    <name type="scientific">Gordonia hirsuta DSM 44140 = NBRC 16056</name>
    <dbReference type="NCBI Taxonomy" id="1121927"/>
    <lineage>
        <taxon>Bacteria</taxon>
        <taxon>Bacillati</taxon>
        <taxon>Actinomycetota</taxon>
        <taxon>Actinomycetes</taxon>
        <taxon>Mycobacteriales</taxon>
        <taxon>Gordoniaceae</taxon>
        <taxon>Gordonia</taxon>
    </lineage>
</organism>
<sequence>MTSLAVMAPGSRKPGRARFVDDAAYWGGIDDAVARAGLAAPVLALDLSALEHNIADLRRRAGGVPIRVASKSLRIRSVIEDVLGRDGYAGVLAYSLDEARWLATSAGVDDVLLGYPTANRPAITALLADDDALSRVTLLIDDPAQLDLIDAVAGPDRRRRLRVAMDLDASLRGLGGRLHLGVRRSPVHDLSQVRSLARTITERDGFELVGVMSYEAQVAGVGNGVPGKTMMNTAVRAMQAVSMTELRHRRSRAIAAIGEYADLAFVNAGGTGSLEATAKDPAITDIAVGSGLLGGHLFDTYRHFRPAPALAFGLDVVRRPGPGYVTCLGGGWIASGPPGPDRLPKPVWPTGLRYVPTEAAGEVQTPLHGEVTDLQIGSRVWFRHTKSGEVCERADAVALIARADDGSTEVVDVVPTYRGEGRCFL</sequence>
<dbReference type="SUPFAM" id="SSF51419">
    <property type="entry name" value="PLP-binding barrel"/>
    <property type="match status" value="1"/>
</dbReference>
<dbReference type="InterPro" id="IPR001608">
    <property type="entry name" value="Ala_racemase_N"/>
</dbReference>
<dbReference type="AlphaFoldDB" id="L7L9W6"/>
<dbReference type="GO" id="GO:0008721">
    <property type="term" value="F:D-serine ammonia-lyase activity"/>
    <property type="evidence" value="ECO:0007669"/>
    <property type="project" value="TreeGrafter"/>
</dbReference>
<dbReference type="PANTHER" id="PTHR28004:SF2">
    <property type="entry name" value="D-SERINE DEHYDRATASE"/>
    <property type="match status" value="1"/>
</dbReference>
<dbReference type="Gene3D" id="3.20.20.10">
    <property type="entry name" value="Alanine racemase"/>
    <property type="match status" value="1"/>
</dbReference>
<dbReference type="Proteomes" id="UP000053405">
    <property type="component" value="Unassembled WGS sequence"/>
</dbReference>
<keyword evidence="3" id="KW-1185">Reference proteome</keyword>
<dbReference type="GO" id="GO:0036088">
    <property type="term" value="P:D-serine catabolic process"/>
    <property type="evidence" value="ECO:0007669"/>
    <property type="project" value="TreeGrafter"/>
</dbReference>
<dbReference type="InterPro" id="IPR051466">
    <property type="entry name" value="D-amino_acid_metab_enzyme"/>
</dbReference>
<reference evidence="2 3" key="1">
    <citation type="submission" date="2012-12" db="EMBL/GenBank/DDBJ databases">
        <title>Whole genome shotgun sequence of Gordonia hirsuta NBRC 16056.</title>
        <authorList>
            <person name="Isaki-Nakamura S."/>
            <person name="Hosoyama A."/>
            <person name="Tsuchikane K."/>
            <person name="Katsumata H."/>
            <person name="Baba S."/>
            <person name="Yamazaki S."/>
            <person name="Fujita N."/>
        </authorList>
    </citation>
    <scope>NUCLEOTIDE SEQUENCE [LARGE SCALE GENOMIC DNA]</scope>
    <source>
        <strain evidence="2 3">NBRC 16056</strain>
    </source>
</reference>
<proteinExistence type="predicted"/>
<dbReference type="PANTHER" id="PTHR28004">
    <property type="entry name" value="ZGC:162816-RELATED"/>
    <property type="match status" value="1"/>
</dbReference>
<evidence type="ECO:0000313" key="2">
    <source>
        <dbReference type="EMBL" id="GAC57521.1"/>
    </source>
</evidence>
<dbReference type="Pfam" id="PF01168">
    <property type="entry name" value="Ala_racemase_N"/>
    <property type="match status" value="1"/>
</dbReference>
<gene>
    <name evidence="2" type="ORF">GOHSU_21_00130</name>
</gene>
<dbReference type="eggNOG" id="COG3616">
    <property type="taxonomic scope" value="Bacteria"/>
</dbReference>